<dbReference type="InterPro" id="IPR001296">
    <property type="entry name" value="Glyco_trans_1"/>
</dbReference>
<evidence type="ECO:0000256" key="3">
    <source>
        <dbReference type="ARBA" id="ARBA00022526"/>
    </source>
</evidence>
<dbReference type="OrthoDB" id="9813638at2"/>
<gene>
    <name evidence="9" type="ORF">IX53_10025</name>
</gene>
<dbReference type="PANTHER" id="PTHR47779">
    <property type="entry name" value="SYNTHASE (CCG-9), PUTATIVE (AFU_ORTHOLOGUE AFUA_3G12100)-RELATED"/>
    <property type="match status" value="1"/>
</dbReference>
<dbReference type="PATRIC" id="fig|1330330.3.peg.2044"/>
<evidence type="ECO:0000313" key="10">
    <source>
        <dbReference type="Proteomes" id="UP000035159"/>
    </source>
</evidence>
<keyword evidence="5 9" id="KW-0808">Transferase</keyword>
<proteinExistence type="inferred from homology"/>
<dbReference type="EMBL" id="CP011232">
    <property type="protein sequence ID" value="AKI98111.1"/>
    <property type="molecule type" value="Genomic_DNA"/>
</dbReference>
<evidence type="ECO:0000256" key="6">
    <source>
        <dbReference type="ARBA" id="ARBA00023277"/>
    </source>
</evidence>
<dbReference type="AlphaFoldDB" id="A0A0G2ZDI6"/>
<dbReference type="Pfam" id="PF00534">
    <property type="entry name" value="Glycos_transf_1"/>
    <property type="match status" value="1"/>
</dbReference>
<dbReference type="RefSeq" id="WP_047755246.1">
    <property type="nucleotide sequence ID" value="NZ_CAJUHA010000010.1"/>
</dbReference>
<comment type="subunit">
    <text evidence="2">Homodimer.</text>
</comment>
<accession>A0A0G2ZDI6</accession>
<dbReference type="GO" id="GO:0016757">
    <property type="term" value="F:glycosyltransferase activity"/>
    <property type="evidence" value="ECO:0007669"/>
    <property type="project" value="UniProtKB-KW"/>
</dbReference>
<keyword evidence="3" id="KW-0313">Glucose metabolism</keyword>
<feature type="domain" description="Trehalose synthase N-terminal" evidence="8">
    <location>
        <begin position="40"/>
        <end position="182"/>
    </location>
</feature>
<evidence type="ECO:0000256" key="2">
    <source>
        <dbReference type="ARBA" id="ARBA00011738"/>
    </source>
</evidence>
<evidence type="ECO:0000256" key="1">
    <source>
        <dbReference type="ARBA" id="ARBA00009481"/>
    </source>
</evidence>
<comment type="similarity">
    <text evidence="1">Belongs to the glycosyltransferase group 1 family. Glycosyltransferase 4 subfamily.</text>
</comment>
<dbReference type="KEGG" id="kpf:IX53_10025"/>
<feature type="domain" description="Glycosyl transferase family 1" evidence="7">
    <location>
        <begin position="214"/>
        <end position="385"/>
    </location>
</feature>
<name>A0A0G2ZDI6_9BACT</name>
<dbReference type="Gene3D" id="3.40.50.2000">
    <property type="entry name" value="Glycogen Phosphorylase B"/>
    <property type="match status" value="2"/>
</dbReference>
<dbReference type="InterPro" id="IPR052078">
    <property type="entry name" value="Trehalose_Metab_GTase"/>
</dbReference>
<evidence type="ECO:0000259" key="7">
    <source>
        <dbReference type="Pfam" id="PF00534"/>
    </source>
</evidence>
<reference evidence="9 10" key="1">
    <citation type="submission" date="2015-04" db="EMBL/GenBank/DDBJ databases">
        <title>Complete Genome Sequence of Kosmotoga pacifica SLHLJ1.</title>
        <authorList>
            <person name="Jiang L.J."/>
            <person name="Shao Z.Z."/>
            <person name="Jebbar M."/>
        </authorList>
    </citation>
    <scope>NUCLEOTIDE SEQUENCE [LARGE SCALE GENOMIC DNA]</scope>
    <source>
        <strain evidence="9 10">SLHLJ1</strain>
    </source>
</reference>
<keyword evidence="10" id="KW-1185">Reference proteome</keyword>
<dbReference type="PANTHER" id="PTHR47779:SF1">
    <property type="entry name" value="SYNTHASE (CCG-9), PUTATIVE (AFU_ORTHOLOGUE AFUA_3G12100)-RELATED"/>
    <property type="match status" value="1"/>
</dbReference>
<dbReference type="STRING" id="1330330.IX53_10025"/>
<evidence type="ECO:0000256" key="5">
    <source>
        <dbReference type="ARBA" id="ARBA00022679"/>
    </source>
</evidence>
<dbReference type="InterPro" id="IPR049438">
    <property type="entry name" value="TreT_GT1"/>
</dbReference>
<protein>
    <submittedName>
        <fullName evidence="9">Glycosyl transferase family 1</fullName>
    </submittedName>
</protein>
<evidence type="ECO:0000259" key="8">
    <source>
        <dbReference type="Pfam" id="PF21269"/>
    </source>
</evidence>
<keyword evidence="6" id="KW-0119">Carbohydrate metabolism</keyword>
<organism evidence="9 10">
    <name type="scientific">Kosmotoga pacifica</name>
    <dbReference type="NCBI Taxonomy" id="1330330"/>
    <lineage>
        <taxon>Bacteria</taxon>
        <taxon>Thermotogati</taxon>
        <taxon>Thermotogota</taxon>
        <taxon>Thermotogae</taxon>
        <taxon>Kosmotogales</taxon>
        <taxon>Kosmotogaceae</taxon>
        <taxon>Kosmotoga</taxon>
    </lineage>
</organism>
<sequence length="410" mass="47049">MLDVKTTYKSFENYAQFISTTDYDEIRELSQELEGLRVLHINATAYGGGVAEILHTLVPLMQDIGLKVEWKVIEGTQEFFEFTKRMHNALQGKEDNLTEADRNLFYEITKKNSDVVFNDYDVIVIHDPQPVALPKFVDNRGSVKLVWRCHIDTSTPNQQFINFIDSFMDYYDAGIFTLKRYAGQLKVKRLYEIPPSIDPLSDKNRELTDEELKEAINKLKIDPSKPVITQVSRFDPWKDPKGVVDVYRSLKVKYPDLQLLLIGSMATDDPEGWEIYEDLLRYVGMDYDIRVLSNLNGIGNIEVNAAQKISQVVLQKSLREGFALTVSEALWKGTPVVGGNVGGIPLQIEHENNGYLVNNIEEAIRYTDNLLADADLRKRMGLEGKEIVRSKFLITRHLKDYLKLFRDMVK</sequence>
<dbReference type="Pfam" id="PF21269">
    <property type="entry name" value="TreT_GT1"/>
    <property type="match status" value="1"/>
</dbReference>
<dbReference type="SUPFAM" id="SSF53756">
    <property type="entry name" value="UDP-Glycosyltransferase/glycogen phosphorylase"/>
    <property type="match status" value="1"/>
</dbReference>
<evidence type="ECO:0000256" key="4">
    <source>
        <dbReference type="ARBA" id="ARBA00022676"/>
    </source>
</evidence>
<dbReference type="Proteomes" id="UP000035159">
    <property type="component" value="Chromosome"/>
</dbReference>
<keyword evidence="4" id="KW-0328">Glycosyltransferase</keyword>
<evidence type="ECO:0000313" key="9">
    <source>
        <dbReference type="EMBL" id="AKI98111.1"/>
    </source>
</evidence>
<dbReference type="GO" id="GO:0006006">
    <property type="term" value="P:glucose metabolic process"/>
    <property type="evidence" value="ECO:0007669"/>
    <property type="project" value="UniProtKB-KW"/>
</dbReference>